<dbReference type="InterPro" id="IPR012972">
    <property type="entry name" value="NLE"/>
</dbReference>
<comment type="function">
    <text evidence="6">Required for maturation of ribosomal RNAs and formation of the large ribosomal subunit.</text>
</comment>
<keyword evidence="10" id="KW-1185">Reference proteome</keyword>
<dbReference type="InterPro" id="IPR001680">
    <property type="entry name" value="WD40_rpt"/>
</dbReference>
<comment type="subcellular location">
    <subcellularLocation>
        <location evidence="6">Nucleus</location>
        <location evidence="6">Nucleolus</location>
    </subcellularLocation>
    <subcellularLocation>
        <location evidence="6">Nucleus</location>
        <location evidence="6">Nucleoplasm</location>
    </subcellularLocation>
</comment>
<keyword evidence="1 6" id="KW-0690">Ribosome biogenesis</keyword>
<dbReference type="Pfam" id="PF08154">
    <property type="entry name" value="NLE"/>
    <property type="match status" value="1"/>
</dbReference>
<evidence type="ECO:0000256" key="6">
    <source>
        <dbReference type="HAMAP-Rule" id="MF_03029"/>
    </source>
</evidence>
<sequence>MVGMMNGGVDDARLVEVRFVTKLPSSLKVPMTSMKLSTKLVRAELSEIVNYLLLSMDSEFKQIAFDFIVNGEFIRIPLEEFLLRNGISTERVLEIEYVKAVVPREDDPLPHDDWVSAVDGSHPSFIASGCYDGYARLWKEGYQCSHVLEGHSGAISSICIIKENDSRNSNNLHIVTASKDRDLKLWQINADSTIDHLTKVRSLKTFHGHTGSVQCVSGVPSGDMVCSGSWDSSIKLWNVGDETEDDLVIKKRKVHTIGGGLNEESHLEGTSISTLKGHTECVSAVVWTERETIYSASFDHSVKRWDVQTGKHTWNLASGKLLRCIDVGGESSALVAAGGADSIIRVWDPRKPDTLTPTFKFMSHSSWISACKWHKSSWYHLLSSSYDGKVMLWDIRTLCCLAVMDSHSGEKVLCADWWKDDSIISGGADSKLSISSRISIS</sequence>
<dbReference type="PANTHER" id="PTHR19855">
    <property type="entry name" value="WD40 REPEAT PROTEIN 12, 37"/>
    <property type="match status" value="1"/>
</dbReference>
<feature type="repeat" description="WD" evidence="7">
    <location>
        <begin position="148"/>
        <end position="196"/>
    </location>
</feature>
<gene>
    <name evidence="9" type="ORF">ZOSMA_33G00680</name>
</gene>
<dbReference type="SMART" id="SM00320">
    <property type="entry name" value="WD40"/>
    <property type="match status" value="7"/>
</dbReference>
<feature type="repeat" description="WD" evidence="7">
    <location>
        <begin position="275"/>
        <end position="315"/>
    </location>
</feature>
<dbReference type="Proteomes" id="UP000036987">
    <property type="component" value="Unassembled WGS sequence"/>
</dbReference>
<evidence type="ECO:0000256" key="2">
    <source>
        <dbReference type="ARBA" id="ARBA00022552"/>
    </source>
</evidence>
<dbReference type="EMBL" id="LFYR01001077">
    <property type="protein sequence ID" value="KMZ65037.1"/>
    <property type="molecule type" value="Genomic_DNA"/>
</dbReference>
<dbReference type="Pfam" id="PF00400">
    <property type="entry name" value="WD40"/>
    <property type="match status" value="6"/>
</dbReference>
<keyword evidence="3 7" id="KW-0853">WD repeat</keyword>
<dbReference type="AlphaFoldDB" id="A0A0K9P9V4"/>
<evidence type="ECO:0000256" key="1">
    <source>
        <dbReference type="ARBA" id="ARBA00022517"/>
    </source>
</evidence>
<feature type="repeat" description="WD" evidence="7">
    <location>
        <begin position="361"/>
        <end position="397"/>
    </location>
</feature>
<dbReference type="InterPro" id="IPR015943">
    <property type="entry name" value="WD40/YVTN_repeat-like_dom_sf"/>
</dbReference>
<evidence type="ECO:0000256" key="4">
    <source>
        <dbReference type="ARBA" id="ARBA00022737"/>
    </source>
</evidence>
<feature type="domain" description="NLE" evidence="8">
    <location>
        <begin position="15"/>
        <end position="82"/>
    </location>
</feature>
<dbReference type="InterPro" id="IPR036322">
    <property type="entry name" value="WD40_repeat_dom_sf"/>
</dbReference>
<dbReference type="GO" id="GO:0000463">
    <property type="term" value="P:maturation of LSU-rRNA from tricistronic rRNA transcript (SSU-rRNA, 5.8S rRNA, LSU-rRNA)"/>
    <property type="evidence" value="ECO:0007669"/>
    <property type="project" value="UniProtKB-UniRule"/>
</dbReference>
<dbReference type="PROSITE" id="PS00678">
    <property type="entry name" value="WD_REPEATS_1"/>
    <property type="match status" value="2"/>
</dbReference>
<evidence type="ECO:0000256" key="7">
    <source>
        <dbReference type="PROSITE-ProRule" id="PRU00221"/>
    </source>
</evidence>
<dbReference type="HAMAP" id="MF_03029">
    <property type="entry name" value="WDR12"/>
    <property type="match status" value="1"/>
</dbReference>
<organism evidence="9 10">
    <name type="scientific">Zostera marina</name>
    <name type="common">Eelgrass</name>
    <dbReference type="NCBI Taxonomy" id="29655"/>
    <lineage>
        <taxon>Eukaryota</taxon>
        <taxon>Viridiplantae</taxon>
        <taxon>Streptophyta</taxon>
        <taxon>Embryophyta</taxon>
        <taxon>Tracheophyta</taxon>
        <taxon>Spermatophyta</taxon>
        <taxon>Magnoliopsida</taxon>
        <taxon>Liliopsida</taxon>
        <taxon>Zosteraceae</taxon>
        <taxon>Zostera</taxon>
    </lineage>
</organism>
<proteinExistence type="inferred from homology"/>
<dbReference type="STRING" id="29655.A0A0K9P9V4"/>
<dbReference type="PANTHER" id="PTHR19855:SF11">
    <property type="entry name" value="RIBOSOME BIOGENESIS PROTEIN WDR12"/>
    <property type="match status" value="1"/>
</dbReference>
<evidence type="ECO:0000313" key="10">
    <source>
        <dbReference type="Proteomes" id="UP000036987"/>
    </source>
</evidence>
<dbReference type="OrthoDB" id="10251381at2759"/>
<dbReference type="GO" id="GO:0043021">
    <property type="term" value="F:ribonucleoprotein complex binding"/>
    <property type="evidence" value="ECO:0007669"/>
    <property type="project" value="UniProtKB-UniRule"/>
</dbReference>
<evidence type="ECO:0000259" key="8">
    <source>
        <dbReference type="Pfam" id="PF08154"/>
    </source>
</evidence>
<dbReference type="Gene3D" id="2.130.10.10">
    <property type="entry name" value="YVTN repeat-like/Quinoprotein amine dehydrogenase"/>
    <property type="match status" value="1"/>
</dbReference>
<accession>A0A0K9P9V4</accession>
<dbReference type="PRINTS" id="PR00320">
    <property type="entry name" value="GPROTEINBRPT"/>
</dbReference>
<dbReference type="CDD" id="cd00200">
    <property type="entry name" value="WD40"/>
    <property type="match status" value="1"/>
</dbReference>
<comment type="similarity">
    <text evidence="6">Belongs to the WD repeat WDR12/YTM1 family.</text>
</comment>
<dbReference type="OMA" id="DHKYVEF"/>
<name>A0A0K9P9V4_ZOSMR</name>
<evidence type="ECO:0000256" key="3">
    <source>
        <dbReference type="ARBA" id="ARBA00022574"/>
    </source>
</evidence>
<comment type="caution">
    <text evidence="9">The sequence shown here is derived from an EMBL/GenBank/DDBJ whole genome shotgun (WGS) entry which is preliminary data.</text>
</comment>
<dbReference type="GO" id="GO:0000466">
    <property type="term" value="P:maturation of 5.8S rRNA from tricistronic rRNA transcript (SSU-rRNA, 5.8S rRNA, LSU-rRNA)"/>
    <property type="evidence" value="ECO:0007669"/>
    <property type="project" value="UniProtKB-UniRule"/>
</dbReference>
<feature type="repeat" description="WD" evidence="7">
    <location>
        <begin position="206"/>
        <end position="239"/>
    </location>
</feature>
<dbReference type="InterPro" id="IPR019775">
    <property type="entry name" value="WD40_repeat_CS"/>
</dbReference>
<dbReference type="SUPFAM" id="SSF50978">
    <property type="entry name" value="WD40 repeat-like"/>
    <property type="match status" value="1"/>
</dbReference>
<protein>
    <recommendedName>
        <fullName evidence="6">Ribosome biogenesis protein WDR12 homolog</fullName>
    </recommendedName>
</protein>
<dbReference type="GO" id="GO:0005730">
    <property type="term" value="C:nucleolus"/>
    <property type="evidence" value="ECO:0007669"/>
    <property type="project" value="UniProtKB-SubCell"/>
</dbReference>
<dbReference type="GO" id="GO:0030687">
    <property type="term" value="C:preribosome, large subunit precursor"/>
    <property type="evidence" value="ECO:0007669"/>
    <property type="project" value="UniProtKB-UniRule"/>
</dbReference>
<dbReference type="PROSITE" id="PS50294">
    <property type="entry name" value="WD_REPEATS_REGION"/>
    <property type="match status" value="3"/>
</dbReference>
<keyword evidence="2 6" id="KW-0698">rRNA processing</keyword>
<dbReference type="InterPro" id="IPR020472">
    <property type="entry name" value="WD40_PAC1"/>
</dbReference>
<evidence type="ECO:0000313" key="9">
    <source>
        <dbReference type="EMBL" id="KMZ65037.1"/>
    </source>
</evidence>
<keyword evidence="5 6" id="KW-0539">Nucleus</keyword>
<keyword evidence="4" id="KW-0677">Repeat</keyword>
<dbReference type="InterPro" id="IPR028599">
    <property type="entry name" value="WDR12/Ytm1"/>
</dbReference>
<dbReference type="PROSITE" id="PS50082">
    <property type="entry name" value="WD_REPEATS_2"/>
    <property type="match status" value="4"/>
</dbReference>
<reference evidence="10" key="1">
    <citation type="journal article" date="2016" name="Nature">
        <title>The genome of the seagrass Zostera marina reveals angiosperm adaptation to the sea.</title>
        <authorList>
            <person name="Olsen J.L."/>
            <person name="Rouze P."/>
            <person name="Verhelst B."/>
            <person name="Lin Y.-C."/>
            <person name="Bayer T."/>
            <person name="Collen J."/>
            <person name="Dattolo E."/>
            <person name="De Paoli E."/>
            <person name="Dittami S."/>
            <person name="Maumus F."/>
            <person name="Michel G."/>
            <person name="Kersting A."/>
            <person name="Lauritano C."/>
            <person name="Lohaus R."/>
            <person name="Toepel M."/>
            <person name="Tonon T."/>
            <person name="Vanneste K."/>
            <person name="Amirebrahimi M."/>
            <person name="Brakel J."/>
            <person name="Bostroem C."/>
            <person name="Chovatia M."/>
            <person name="Grimwood J."/>
            <person name="Jenkins J.W."/>
            <person name="Jueterbock A."/>
            <person name="Mraz A."/>
            <person name="Stam W.T."/>
            <person name="Tice H."/>
            <person name="Bornberg-Bauer E."/>
            <person name="Green P.J."/>
            <person name="Pearson G.A."/>
            <person name="Procaccini G."/>
            <person name="Duarte C.M."/>
            <person name="Schmutz J."/>
            <person name="Reusch T.B.H."/>
            <person name="Van de Peer Y."/>
        </authorList>
    </citation>
    <scope>NUCLEOTIDE SEQUENCE [LARGE SCALE GENOMIC DNA]</scope>
    <source>
        <strain evidence="10">cv. Finnish</strain>
    </source>
</reference>
<evidence type="ECO:0000256" key="5">
    <source>
        <dbReference type="ARBA" id="ARBA00023242"/>
    </source>
</evidence>
<dbReference type="GO" id="GO:0005654">
    <property type="term" value="C:nucleoplasm"/>
    <property type="evidence" value="ECO:0007669"/>
    <property type="project" value="UniProtKB-SubCell"/>
</dbReference>